<dbReference type="Gene3D" id="3.30.70.120">
    <property type="match status" value="1"/>
</dbReference>
<evidence type="ECO:0000313" key="3">
    <source>
        <dbReference type="Proteomes" id="UP000199415"/>
    </source>
</evidence>
<dbReference type="Pfam" id="PF03091">
    <property type="entry name" value="CutA1"/>
    <property type="match status" value="1"/>
</dbReference>
<dbReference type="STRING" id="1082479.SAMN05216241_102246"/>
<dbReference type="EMBL" id="FNCE01000002">
    <property type="protein sequence ID" value="SDF75776.1"/>
    <property type="molecule type" value="Genomic_DNA"/>
</dbReference>
<accession>A0A1G7NP68</accession>
<dbReference type="RefSeq" id="WP_090018877.1">
    <property type="nucleotide sequence ID" value="NZ_FNCE01000002.1"/>
</dbReference>
<dbReference type="InterPro" id="IPR011322">
    <property type="entry name" value="N-reg_PII-like_a/b"/>
</dbReference>
<name>A0A1G7NP68_9PROT</name>
<protein>
    <submittedName>
        <fullName evidence="2">Divalent cation tolerance protein</fullName>
    </submittedName>
</protein>
<dbReference type="SUPFAM" id="SSF54913">
    <property type="entry name" value="GlnB-like"/>
    <property type="match status" value="1"/>
</dbReference>
<sequence length="107" mass="11827">MSYSLVYVTAGDAEEAKRLGRGLVEAHLAACANVFPSMVPIFWWDGEVQEDAEAVLIAKTRDDLVDQVIAFVKDRHTYDCPAVLAIPVRAGNAQFLDWIDSETRTEG</sequence>
<keyword evidence="3" id="KW-1185">Reference proteome</keyword>
<comment type="similarity">
    <text evidence="1">Belongs to the CutA family.</text>
</comment>
<dbReference type="PANTHER" id="PTHR23419">
    <property type="entry name" value="DIVALENT CATION TOLERANCE CUTA-RELATED"/>
    <property type="match status" value="1"/>
</dbReference>
<evidence type="ECO:0000313" key="2">
    <source>
        <dbReference type="EMBL" id="SDF75776.1"/>
    </source>
</evidence>
<dbReference type="InterPro" id="IPR015867">
    <property type="entry name" value="N-reg_PII/ATP_PRibTrfase_C"/>
</dbReference>
<dbReference type="PANTHER" id="PTHR23419:SF8">
    <property type="entry name" value="FI09726P"/>
    <property type="match status" value="1"/>
</dbReference>
<evidence type="ECO:0000256" key="1">
    <source>
        <dbReference type="ARBA" id="ARBA00010169"/>
    </source>
</evidence>
<dbReference type="AlphaFoldDB" id="A0A1G7NP68"/>
<organism evidence="2 3">
    <name type="scientific">Limimonas halophila</name>
    <dbReference type="NCBI Taxonomy" id="1082479"/>
    <lineage>
        <taxon>Bacteria</taxon>
        <taxon>Pseudomonadati</taxon>
        <taxon>Pseudomonadota</taxon>
        <taxon>Alphaproteobacteria</taxon>
        <taxon>Rhodospirillales</taxon>
        <taxon>Rhodovibrionaceae</taxon>
        <taxon>Limimonas</taxon>
    </lineage>
</organism>
<proteinExistence type="inferred from homology"/>
<dbReference type="OrthoDB" id="37622at2"/>
<dbReference type="Proteomes" id="UP000199415">
    <property type="component" value="Unassembled WGS sequence"/>
</dbReference>
<reference evidence="2 3" key="1">
    <citation type="submission" date="2016-10" db="EMBL/GenBank/DDBJ databases">
        <authorList>
            <person name="de Groot N.N."/>
        </authorList>
    </citation>
    <scope>NUCLEOTIDE SEQUENCE [LARGE SCALE GENOMIC DNA]</scope>
    <source>
        <strain evidence="2 3">DSM 25584</strain>
    </source>
</reference>
<dbReference type="InterPro" id="IPR004323">
    <property type="entry name" value="Ion_tolerance_CutA"/>
</dbReference>
<dbReference type="GO" id="GO:0005507">
    <property type="term" value="F:copper ion binding"/>
    <property type="evidence" value="ECO:0007669"/>
    <property type="project" value="TreeGrafter"/>
</dbReference>
<dbReference type="GO" id="GO:0010038">
    <property type="term" value="P:response to metal ion"/>
    <property type="evidence" value="ECO:0007669"/>
    <property type="project" value="InterPro"/>
</dbReference>
<gene>
    <name evidence="2" type="ORF">SAMN05216241_102246</name>
</gene>